<dbReference type="InParanoid" id="B8LZR1"/>
<organism evidence="1 2">
    <name type="scientific">Talaromyces stipitatus (strain ATCC 10500 / CBS 375.48 / QM 6759 / NRRL 1006)</name>
    <name type="common">Penicillium stipitatum</name>
    <dbReference type="NCBI Taxonomy" id="441959"/>
    <lineage>
        <taxon>Eukaryota</taxon>
        <taxon>Fungi</taxon>
        <taxon>Dikarya</taxon>
        <taxon>Ascomycota</taxon>
        <taxon>Pezizomycotina</taxon>
        <taxon>Eurotiomycetes</taxon>
        <taxon>Eurotiomycetidae</taxon>
        <taxon>Eurotiales</taxon>
        <taxon>Trichocomaceae</taxon>
        <taxon>Talaromyces</taxon>
        <taxon>Talaromyces sect. Talaromyces</taxon>
    </lineage>
</organism>
<proteinExistence type="predicted"/>
<evidence type="ECO:0008006" key="3">
    <source>
        <dbReference type="Google" id="ProtNLM"/>
    </source>
</evidence>
<protein>
    <recommendedName>
        <fullName evidence="3">Reverse transcriptase Ty1/copia-type domain-containing protein</fullName>
    </recommendedName>
</protein>
<dbReference type="OrthoDB" id="4368291at2759"/>
<evidence type="ECO:0000313" key="1">
    <source>
        <dbReference type="EMBL" id="EED20843.1"/>
    </source>
</evidence>
<dbReference type="PhylomeDB" id="B8LZR1"/>
<dbReference type="STRING" id="441959.B8LZR1"/>
<dbReference type="AlphaFoldDB" id="B8LZR1"/>
<dbReference type="EMBL" id="EQ962653">
    <property type="protein sequence ID" value="EED20843.1"/>
    <property type="molecule type" value="Genomic_DNA"/>
</dbReference>
<dbReference type="eggNOG" id="KOG0017">
    <property type="taxonomic scope" value="Eukaryota"/>
</dbReference>
<evidence type="ECO:0000313" key="2">
    <source>
        <dbReference type="Proteomes" id="UP000001745"/>
    </source>
</evidence>
<accession>B8LZR1</accession>
<dbReference type="GeneID" id="8101381"/>
<dbReference type="Proteomes" id="UP000001745">
    <property type="component" value="Unassembled WGS sequence"/>
</dbReference>
<dbReference type="VEuPathDB" id="FungiDB:TSTA_080760"/>
<sequence length="377" mass="43166">MVVEIRDITQAYTQAKTKLQRIIIVNLPKEMRGKYPLDSLLLVEGALYGIPKASVHWFGTYHEYYKVKIDMETSMYDPCLLMIKLGAKSFGLVDMQTNNILIIAIEKFARDEERALQEVRFKAKPKTQLSQDTPLEFNGIEPVGTIDRAQKYIEQQARGAYLASICQPEASYDLAITAQLQEKDRFKDDYLALNKRLIWQAENPERGLRFIPLDLTKAKIMIFTDESFTNNQDLTSQIGFLIAMVNEDFSEEGHFIATGNIIHWTSSKCKRVTRSVLALEIYGLTTGFDYGITLVSTIKMIMDRLNLPTIPVVVYTNSYSLYECLVKLGTTKEKRLMIDLMVLRQSYEKREIDEIRWIHGDNNPADAFTKANLNGAL</sequence>
<keyword evidence="2" id="KW-1185">Reference proteome</keyword>
<dbReference type="RefSeq" id="XP_002477806.1">
    <property type="nucleotide sequence ID" value="XM_002477761.1"/>
</dbReference>
<gene>
    <name evidence="1" type="ORF">TSTA_080760</name>
</gene>
<name>B8LZR1_TALSN</name>
<dbReference type="HOGENOM" id="CLU_002055_1_1_1"/>
<reference evidence="2" key="1">
    <citation type="journal article" date="2015" name="Genome Announc.">
        <title>Genome sequence of the AIDS-associated pathogen Penicillium marneffei (ATCC18224) and its near taxonomic relative Talaromyces stipitatus (ATCC10500).</title>
        <authorList>
            <person name="Nierman W.C."/>
            <person name="Fedorova-Abrams N.D."/>
            <person name="Andrianopoulos A."/>
        </authorList>
    </citation>
    <scope>NUCLEOTIDE SEQUENCE [LARGE SCALE GENOMIC DNA]</scope>
    <source>
        <strain evidence="2">ATCC 10500 / CBS 375.48 / QM 6759 / NRRL 1006</strain>
    </source>
</reference>